<comment type="caution">
    <text evidence="1">The sequence shown here is derived from an EMBL/GenBank/DDBJ whole genome shotgun (WGS) entry which is preliminary data.</text>
</comment>
<sequence length="1093" mass="114759">FPRVNLPTLASSLVSARAPFLHAPPPRRAQDEDFINRSLLDSLDAQADAEPLSSSDSEAPAGPTSFGSLSATSSVGSGQYHVTPQQHLRSDSPHHHFDSFSPSSMYNNMHSDYPHPSDYDPRKQGKLNDYVPPGPYRTTTSFNAFSNERSRQASIPTGNTNSFLRDTSNFSHNYPLDVFASAQTALQSPPQQPATSAYEAMHQPRGTYDFVSTSQAPPPGLGGTHNKPIFAGSVDAFGQPSLKNGGLMSAPGTQQQPAQSSQSQPQHNGFQSGAQTPYMNGLHHHQMQSQTPYGPHLPASASAPAVSQQPSTTNTNGATQASSGQEEISTIFVVGFPEDMQEREFQNMFTFSSGFEAATLKIPNKELTAYGSGTVGPGGNGLRPGGPLGYPTHGGPNDPYNLVTINQGGVVVDGGRDGTTSSWQPTDDPHYAHLVSNGPGGANSANAGLSTRKQIIGFAKFRSRAEALEARDTLQGRRVDIEKGAVLKAEMAKKNLHTKRGIGPLPLQLSSIMGAGGGTVPPEALAGIPGINGLQGLASPPGVVPGETLSARDRELATIGAMGLRRDSRAEPRDDDLDGRKASLIGFAAPRGARERAEEEDRKWKEKQDAERSARLRSTDAFTYDAFHSVPQSQRPLGNSLLAATAGEGGNVNGFVSRSNVAPPWGVGQRDAALSNALRKMSVPLPPGLPQRPPSQQQQSSPPSREAAAFAPGTTIGTFSPPQQNMALPSHPSLPLRPRPYSPSGPNADGSIATSSSSSVAESQSSVDDELSKPLGSLAVSTAPGSAGAGSTSPQLPSPASGASSGGSARSGVVDQNPPASFHCIHINTLYVGNLPSSPPPPGLPPNHLEDSLRDLFSRRPGFRKLCFRQKSNGPMCFVEFVDVSHATKALNDLYGATLNGLVKGGGIRVSYSKNPLGVRTPTNTTANGYAAQQPPAGLTSSGATFPAEAFQPRTQSDLESGYRSQRDVSGVASPTGYQFSVSPPPPRFVSPPPGPTNSFNPTILPRQSNGQGFGYSPQSMSMSSTPSFSPFGISPSPHPSNGSNQFSPIPEQTTQMNLTSSTPINNSNNGTINSDSIDHSTHALSTLAQNNA</sequence>
<protein>
    <submittedName>
        <fullName evidence="1">Uncharacterized protein</fullName>
    </submittedName>
</protein>
<keyword evidence="2" id="KW-1185">Reference proteome</keyword>
<name>A0ACB8TC71_9AGAM</name>
<gene>
    <name evidence="1" type="ORF">BV25DRAFT_1797772</name>
</gene>
<dbReference type="Proteomes" id="UP000814140">
    <property type="component" value="Unassembled WGS sequence"/>
</dbReference>
<proteinExistence type="predicted"/>
<evidence type="ECO:0000313" key="1">
    <source>
        <dbReference type="EMBL" id="KAI0065912.1"/>
    </source>
</evidence>
<organism evidence="1 2">
    <name type="scientific">Artomyces pyxidatus</name>
    <dbReference type="NCBI Taxonomy" id="48021"/>
    <lineage>
        <taxon>Eukaryota</taxon>
        <taxon>Fungi</taxon>
        <taxon>Dikarya</taxon>
        <taxon>Basidiomycota</taxon>
        <taxon>Agaricomycotina</taxon>
        <taxon>Agaricomycetes</taxon>
        <taxon>Russulales</taxon>
        <taxon>Auriscalpiaceae</taxon>
        <taxon>Artomyces</taxon>
    </lineage>
</organism>
<feature type="non-terminal residue" evidence="1">
    <location>
        <position position="1"/>
    </location>
</feature>
<reference evidence="1" key="2">
    <citation type="journal article" date="2022" name="New Phytol.">
        <title>Evolutionary transition to the ectomycorrhizal habit in the genomes of a hyperdiverse lineage of mushroom-forming fungi.</title>
        <authorList>
            <person name="Looney B."/>
            <person name="Miyauchi S."/>
            <person name="Morin E."/>
            <person name="Drula E."/>
            <person name="Courty P.E."/>
            <person name="Kohler A."/>
            <person name="Kuo A."/>
            <person name="LaButti K."/>
            <person name="Pangilinan J."/>
            <person name="Lipzen A."/>
            <person name="Riley R."/>
            <person name="Andreopoulos W."/>
            <person name="He G."/>
            <person name="Johnson J."/>
            <person name="Nolan M."/>
            <person name="Tritt A."/>
            <person name="Barry K.W."/>
            <person name="Grigoriev I.V."/>
            <person name="Nagy L.G."/>
            <person name="Hibbett D."/>
            <person name="Henrissat B."/>
            <person name="Matheny P.B."/>
            <person name="Labbe J."/>
            <person name="Martin F.M."/>
        </authorList>
    </citation>
    <scope>NUCLEOTIDE SEQUENCE</scope>
    <source>
        <strain evidence="1">HHB10654</strain>
    </source>
</reference>
<accession>A0ACB8TC71</accession>
<evidence type="ECO:0000313" key="2">
    <source>
        <dbReference type="Proteomes" id="UP000814140"/>
    </source>
</evidence>
<dbReference type="EMBL" id="MU277194">
    <property type="protein sequence ID" value="KAI0065912.1"/>
    <property type="molecule type" value="Genomic_DNA"/>
</dbReference>
<reference evidence="1" key="1">
    <citation type="submission" date="2021-03" db="EMBL/GenBank/DDBJ databases">
        <authorList>
            <consortium name="DOE Joint Genome Institute"/>
            <person name="Ahrendt S."/>
            <person name="Looney B.P."/>
            <person name="Miyauchi S."/>
            <person name="Morin E."/>
            <person name="Drula E."/>
            <person name="Courty P.E."/>
            <person name="Chicoki N."/>
            <person name="Fauchery L."/>
            <person name="Kohler A."/>
            <person name="Kuo A."/>
            <person name="Labutti K."/>
            <person name="Pangilinan J."/>
            <person name="Lipzen A."/>
            <person name="Riley R."/>
            <person name="Andreopoulos W."/>
            <person name="He G."/>
            <person name="Johnson J."/>
            <person name="Barry K.W."/>
            <person name="Grigoriev I.V."/>
            <person name="Nagy L."/>
            <person name="Hibbett D."/>
            <person name="Henrissat B."/>
            <person name="Matheny P.B."/>
            <person name="Labbe J."/>
            <person name="Martin F."/>
        </authorList>
    </citation>
    <scope>NUCLEOTIDE SEQUENCE</scope>
    <source>
        <strain evidence="1">HHB10654</strain>
    </source>
</reference>